<evidence type="ECO:0000313" key="6">
    <source>
        <dbReference type="EMBL" id="MDM5263959.1"/>
    </source>
</evidence>
<evidence type="ECO:0000256" key="1">
    <source>
        <dbReference type="ARBA" id="ARBA00022714"/>
    </source>
</evidence>
<dbReference type="PANTHER" id="PTHR46491:SF3">
    <property type="entry name" value="CDGSH IRON-SULFUR DOMAIN-CONTAINING PROTEIN 3, MITOCHONDRIAL"/>
    <property type="match status" value="1"/>
</dbReference>
<feature type="domain" description="Iron-binding zinc finger CDGSH type" evidence="5">
    <location>
        <begin position="2"/>
        <end position="39"/>
    </location>
</feature>
<dbReference type="InterPro" id="IPR042216">
    <property type="entry name" value="MitoNEET_CISD"/>
</dbReference>
<reference evidence="6" key="1">
    <citation type="submission" date="2023-01" db="EMBL/GenBank/DDBJ databases">
        <title>Sulfurovum sp. XTW-4 genome assembly.</title>
        <authorList>
            <person name="Wang J."/>
        </authorList>
    </citation>
    <scope>NUCLEOTIDE SEQUENCE</scope>
    <source>
        <strain evidence="6">XTW-4</strain>
    </source>
</reference>
<dbReference type="Proteomes" id="UP001169066">
    <property type="component" value="Unassembled WGS sequence"/>
</dbReference>
<proteinExistence type="predicted"/>
<keyword evidence="1" id="KW-0001">2Fe-2S</keyword>
<name>A0ABT7QTQ3_9BACT</name>
<dbReference type="EMBL" id="JAQIBC010000003">
    <property type="protein sequence ID" value="MDM5263959.1"/>
    <property type="molecule type" value="Genomic_DNA"/>
</dbReference>
<feature type="domain" description="Iron-binding zinc finger CDGSH type" evidence="5">
    <location>
        <begin position="42"/>
        <end position="75"/>
    </location>
</feature>
<keyword evidence="7" id="KW-1185">Reference proteome</keyword>
<dbReference type="PANTHER" id="PTHR46491">
    <property type="entry name" value="CDGSH IRON SULFUR DOMAIN PROTEIN HOMOLOG"/>
    <property type="match status" value="1"/>
</dbReference>
<dbReference type="InterPro" id="IPR018967">
    <property type="entry name" value="FeS-contain_CDGSH-typ"/>
</dbReference>
<sequence>MKHPVRVKLEAGEKYLFCTCGNSDDGVLCDGSHKGSTFVPREFIATRTAESYLCRCKKSYNGVYCDGNHAKRESLKLDFLDS</sequence>
<dbReference type="RefSeq" id="WP_289401885.1">
    <property type="nucleotide sequence ID" value="NZ_JAQIBC010000003.1"/>
</dbReference>
<keyword evidence="2" id="KW-0479">Metal-binding</keyword>
<keyword evidence="3" id="KW-0408">Iron</keyword>
<dbReference type="InterPro" id="IPR052950">
    <property type="entry name" value="CISD"/>
</dbReference>
<gene>
    <name evidence="6" type="ORF">PF327_07080</name>
</gene>
<evidence type="ECO:0000256" key="2">
    <source>
        <dbReference type="ARBA" id="ARBA00022723"/>
    </source>
</evidence>
<keyword evidence="4" id="KW-0411">Iron-sulfur</keyword>
<evidence type="ECO:0000256" key="3">
    <source>
        <dbReference type="ARBA" id="ARBA00023004"/>
    </source>
</evidence>
<comment type="caution">
    <text evidence="6">The sequence shown here is derived from an EMBL/GenBank/DDBJ whole genome shotgun (WGS) entry which is preliminary data.</text>
</comment>
<accession>A0ABT7QTQ3</accession>
<dbReference type="Gene3D" id="3.40.5.90">
    <property type="entry name" value="CDGSH iron-sulfur domain, mitoNEET-type"/>
    <property type="match status" value="2"/>
</dbReference>
<organism evidence="6 7">
    <name type="scientific">Sulfurovum xiamenensis</name>
    <dbReference type="NCBI Taxonomy" id="3019066"/>
    <lineage>
        <taxon>Bacteria</taxon>
        <taxon>Pseudomonadati</taxon>
        <taxon>Campylobacterota</taxon>
        <taxon>Epsilonproteobacteria</taxon>
        <taxon>Campylobacterales</taxon>
        <taxon>Sulfurovaceae</taxon>
        <taxon>Sulfurovum</taxon>
    </lineage>
</organism>
<evidence type="ECO:0000259" key="5">
    <source>
        <dbReference type="SMART" id="SM00704"/>
    </source>
</evidence>
<dbReference type="SMART" id="SM00704">
    <property type="entry name" value="ZnF_CDGSH"/>
    <property type="match status" value="2"/>
</dbReference>
<evidence type="ECO:0000313" key="7">
    <source>
        <dbReference type="Proteomes" id="UP001169066"/>
    </source>
</evidence>
<protein>
    <submittedName>
        <fullName evidence="6">CDGSH iron-sulfur domain-containing protein</fullName>
    </submittedName>
</protein>
<evidence type="ECO:0000256" key="4">
    <source>
        <dbReference type="ARBA" id="ARBA00023014"/>
    </source>
</evidence>